<feature type="compositionally biased region" description="Pro residues" evidence="1">
    <location>
        <begin position="79"/>
        <end position="96"/>
    </location>
</feature>
<dbReference type="Proteomes" id="UP000325577">
    <property type="component" value="Linkage Group LG1"/>
</dbReference>
<feature type="compositionally biased region" description="Polar residues" evidence="1">
    <location>
        <begin position="1"/>
        <end position="16"/>
    </location>
</feature>
<feature type="compositionally biased region" description="Low complexity" evidence="1">
    <location>
        <begin position="25"/>
        <end position="44"/>
    </location>
</feature>
<keyword evidence="3" id="KW-1185">Reference proteome</keyword>
<dbReference type="AlphaFoldDB" id="A0A5J5C2U7"/>
<feature type="region of interest" description="Disordered" evidence="1">
    <location>
        <begin position="1"/>
        <end position="109"/>
    </location>
</feature>
<evidence type="ECO:0000313" key="3">
    <source>
        <dbReference type="Proteomes" id="UP000325577"/>
    </source>
</evidence>
<dbReference type="EMBL" id="CM018032">
    <property type="protein sequence ID" value="KAA8548242.1"/>
    <property type="molecule type" value="Genomic_DNA"/>
</dbReference>
<proteinExistence type="predicted"/>
<gene>
    <name evidence="2" type="ORF">F0562_004497</name>
</gene>
<protein>
    <submittedName>
        <fullName evidence="2">Uncharacterized protein</fullName>
    </submittedName>
</protein>
<accession>A0A5J5C2U7</accession>
<feature type="compositionally biased region" description="Low complexity" evidence="1">
    <location>
        <begin position="54"/>
        <end position="78"/>
    </location>
</feature>
<sequence length="249" mass="26174">MADSPTSTATAEANSQPPEPENPGPQSNQPDFSPPSSSQSPFPSILVNPNPTLPSSIISPPQPPSIQSYAPPQISTVPPTAPPSFRPVAPPVPVPTTPSTTEDPHDPQFLSPPPHRYLFDLRHRNGCDVGGCVVGHGCGCVVASVVLGGIGDGDGAGNGCDVGGCVVGHGWFALTVEIILYIDLSGIYFIYSTKTHLCSTTENTCTAVFKNLLRKVLYLFRSLCLKFFAPSLFSGCERPPEARGCAFGN</sequence>
<name>A0A5J5C2U7_9ASTE</name>
<organism evidence="2 3">
    <name type="scientific">Nyssa sinensis</name>
    <dbReference type="NCBI Taxonomy" id="561372"/>
    <lineage>
        <taxon>Eukaryota</taxon>
        <taxon>Viridiplantae</taxon>
        <taxon>Streptophyta</taxon>
        <taxon>Embryophyta</taxon>
        <taxon>Tracheophyta</taxon>
        <taxon>Spermatophyta</taxon>
        <taxon>Magnoliopsida</taxon>
        <taxon>eudicotyledons</taxon>
        <taxon>Gunneridae</taxon>
        <taxon>Pentapetalae</taxon>
        <taxon>asterids</taxon>
        <taxon>Cornales</taxon>
        <taxon>Nyssaceae</taxon>
        <taxon>Nyssa</taxon>
    </lineage>
</organism>
<evidence type="ECO:0000256" key="1">
    <source>
        <dbReference type="SAM" id="MobiDB-lite"/>
    </source>
</evidence>
<evidence type="ECO:0000313" key="2">
    <source>
        <dbReference type="EMBL" id="KAA8548242.1"/>
    </source>
</evidence>
<reference evidence="2 3" key="1">
    <citation type="submission" date="2019-09" db="EMBL/GenBank/DDBJ databases">
        <title>A chromosome-level genome assembly of the Chinese tupelo Nyssa sinensis.</title>
        <authorList>
            <person name="Yang X."/>
            <person name="Kang M."/>
            <person name="Yang Y."/>
            <person name="Xiong H."/>
            <person name="Wang M."/>
            <person name="Zhang Z."/>
            <person name="Wang Z."/>
            <person name="Wu H."/>
            <person name="Ma T."/>
            <person name="Liu J."/>
            <person name="Xi Z."/>
        </authorList>
    </citation>
    <scope>NUCLEOTIDE SEQUENCE [LARGE SCALE GENOMIC DNA]</scope>
    <source>
        <strain evidence="2">J267</strain>
        <tissue evidence="2">Leaf</tissue>
    </source>
</reference>